<organism evidence="1 2">
    <name type="scientific">Botrytis tulipae</name>
    <dbReference type="NCBI Taxonomy" id="87230"/>
    <lineage>
        <taxon>Eukaryota</taxon>
        <taxon>Fungi</taxon>
        <taxon>Dikarya</taxon>
        <taxon>Ascomycota</taxon>
        <taxon>Pezizomycotina</taxon>
        <taxon>Leotiomycetes</taxon>
        <taxon>Helotiales</taxon>
        <taxon>Sclerotiniaceae</taxon>
        <taxon>Botrytis</taxon>
    </lineage>
</organism>
<reference evidence="1 2" key="1">
    <citation type="submission" date="2017-12" db="EMBL/GenBank/DDBJ databases">
        <title>Comparative genomics of Botrytis spp.</title>
        <authorList>
            <person name="Valero-Jimenez C.A."/>
            <person name="Tapia P."/>
            <person name="Veloso J."/>
            <person name="Silva-Moreno E."/>
            <person name="Staats M."/>
            <person name="Valdes J.H."/>
            <person name="Van Kan J.A.L."/>
        </authorList>
    </citation>
    <scope>NUCLEOTIDE SEQUENCE [LARGE SCALE GENOMIC DNA]</scope>
    <source>
        <strain evidence="1 2">Bt9001</strain>
    </source>
</reference>
<dbReference type="AlphaFoldDB" id="A0A4Z1F5L9"/>
<dbReference type="EMBL" id="PQXH01000012">
    <property type="protein sequence ID" value="TGO18123.1"/>
    <property type="molecule type" value="Genomic_DNA"/>
</dbReference>
<protein>
    <submittedName>
        <fullName evidence="1">Uncharacterized protein</fullName>
    </submittedName>
</protein>
<evidence type="ECO:0000313" key="1">
    <source>
        <dbReference type="EMBL" id="TGO18123.1"/>
    </source>
</evidence>
<accession>A0A4Z1F5L9</accession>
<dbReference type="OrthoDB" id="3464520at2759"/>
<comment type="caution">
    <text evidence="1">The sequence shown here is derived from an EMBL/GenBank/DDBJ whole genome shotgun (WGS) entry which is preliminary data.</text>
</comment>
<sequence>MTFIRIAISVIGHVPDGDVHREVGETSFRSLAGQNAPTVLLLESQRVNFAIGWYRSVWKFPRSVEMSDG</sequence>
<keyword evidence="2" id="KW-1185">Reference proteome</keyword>
<name>A0A4Z1F5L9_9HELO</name>
<proteinExistence type="predicted"/>
<dbReference type="Proteomes" id="UP000297777">
    <property type="component" value="Unassembled WGS sequence"/>
</dbReference>
<gene>
    <name evidence="1" type="ORF">BTUL_0012g00680</name>
</gene>
<evidence type="ECO:0000313" key="2">
    <source>
        <dbReference type="Proteomes" id="UP000297777"/>
    </source>
</evidence>